<dbReference type="AlphaFoldDB" id="L0GJQ2"/>
<proteinExistence type="inferred from homology"/>
<evidence type="ECO:0000256" key="5">
    <source>
        <dbReference type="ARBA" id="ARBA00022801"/>
    </source>
</evidence>
<dbReference type="STRING" id="644801.Psest_1069"/>
<keyword evidence="2" id="KW-0719">Serine esterase</keyword>
<name>L0GJQ2_STUST</name>
<keyword evidence="4" id="KW-0732">Signal</keyword>
<sequence length="609" mass="65594">MTGHRLPTLPSARWHVIGLSAYAPDPAHRLDNNKKEASMMPIRSNPFTRRALCLTPLALALFAAEAVQAATCTELLGHEIPAQAIGLPTSGARVTAASSVAAGGSAPQTFGAYCDLSAEIRPIDPAAPAIRMRLVLPEQWNRKAMMFGGGGYNGTVPNVAGNVPAGPVDQPTPLGRGYAVFGSDSGHVADPLSPGAFAWNDEALANYAHDALKKTRDAAVYLIEQRYSAAPERSYFAGGSTGGREALAVVQQWPTDFNGAIVLYPAYNALALDLQFGRITRALAQPGAFPSLEKRAALLEAAMQACDGLDGVRDGVISHQAACNAQFDPARAKLNGKPLRCPGGADTSQRCLSDAQIQALRVFNTPIRFNFPLASGETHYPGFNTWGTDLGRPGEGVQLVVNRLGLNTLQPSYPMPVHGTGFAEGAPYHSGFWDEWVRFFVTRNPTFNSLTLDPQNPGPWQARISELSLRQDVNRTDLSAFARNGGKILMAHGTSDQLVSTRATAEYYERVRRDMGPGKTQRFLRYYEIPGYGHAASTVFNAAWDSLSALEDWVEQGRAPRRQVVADSIGVPGRTRPLCEYPGWPKYVGKGDVNAASSFVCVQSRKGTR</sequence>
<evidence type="ECO:0000256" key="4">
    <source>
        <dbReference type="ARBA" id="ARBA00022729"/>
    </source>
</evidence>
<dbReference type="GO" id="GO:0006508">
    <property type="term" value="P:proteolysis"/>
    <property type="evidence" value="ECO:0007669"/>
    <property type="project" value="UniProtKB-KW"/>
</dbReference>
<evidence type="ECO:0000256" key="2">
    <source>
        <dbReference type="ARBA" id="ARBA00022487"/>
    </source>
</evidence>
<gene>
    <name evidence="8" type="ORF">Psest_1069</name>
</gene>
<evidence type="ECO:0000256" key="7">
    <source>
        <dbReference type="ARBA" id="ARBA00023157"/>
    </source>
</evidence>
<dbReference type="EMBL" id="CP003071">
    <property type="protein sequence ID" value="AGA85635.1"/>
    <property type="molecule type" value="Genomic_DNA"/>
</dbReference>
<dbReference type="PATRIC" id="fig|644801.3.peg.1031"/>
<evidence type="ECO:0000256" key="1">
    <source>
        <dbReference type="ARBA" id="ARBA00006249"/>
    </source>
</evidence>
<dbReference type="InterPro" id="IPR011118">
    <property type="entry name" value="Tannase/feruloyl_esterase"/>
</dbReference>
<comment type="similarity">
    <text evidence="1">Belongs to the tannase family.</text>
</comment>
<dbReference type="PANTHER" id="PTHR33938:SF15">
    <property type="entry name" value="FERULOYL ESTERASE B-RELATED"/>
    <property type="match status" value="1"/>
</dbReference>
<protein>
    <submittedName>
        <fullName evidence="8">Protease II</fullName>
    </submittedName>
</protein>
<reference evidence="8 9" key="1">
    <citation type="submission" date="2011-10" db="EMBL/GenBank/DDBJ databases">
        <title>Complete sequence of chromosome of Pseudomonas stutzeri RCH2.</title>
        <authorList>
            <consortium name="US DOE Joint Genome Institute"/>
            <person name="Lucas S."/>
            <person name="Han J."/>
            <person name="Lapidus A."/>
            <person name="Cheng J.-F."/>
            <person name="Goodwin L."/>
            <person name="Pitluck S."/>
            <person name="Peters L."/>
            <person name="Ovchinnikova G."/>
            <person name="Zeytun A."/>
            <person name="Lu M."/>
            <person name="Detter J.C."/>
            <person name="Han C."/>
            <person name="Tapia R."/>
            <person name="Land M."/>
            <person name="Hauser L."/>
            <person name="Kyrpides N."/>
            <person name="Ivanova N."/>
            <person name="Pagani I."/>
            <person name="Chakraborty R."/>
            <person name="Arkin A."/>
            <person name="Dehal P."/>
            <person name="Wall J."/>
            <person name="Hazen T."/>
            <person name="Woyke T."/>
        </authorList>
    </citation>
    <scope>NUCLEOTIDE SEQUENCE [LARGE SCALE GENOMIC DNA]</scope>
    <source>
        <strain evidence="8 9">RCH2</strain>
    </source>
</reference>
<evidence type="ECO:0000256" key="3">
    <source>
        <dbReference type="ARBA" id="ARBA00022723"/>
    </source>
</evidence>
<dbReference type="eggNOG" id="COG0412">
    <property type="taxonomic scope" value="Bacteria"/>
</dbReference>
<keyword evidence="7" id="KW-1015">Disulfide bond</keyword>
<dbReference type="InterPro" id="IPR029058">
    <property type="entry name" value="AB_hydrolase_fold"/>
</dbReference>
<dbReference type="KEGG" id="psh:Psest_1069"/>
<evidence type="ECO:0000313" key="8">
    <source>
        <dbReference type="EMBL" id="AGA85635.1"/>
    </source>
</evidence>
<dbReference type="GO" id="GO:0052689">
    <property type="term" value="F:carboxylic ester hydrolase activity"/>
    <property type="evidence" value="ECO:0007669"/>
    <property type="project" value="UniProtKB-KW"/>
</dbReference>
<evidence type="ECO:0000256" key="6">
    <source>
        <dbReference type="ARBA" id="ARBA00022837"/>
    </source>
</evidence>
<accession>L0GJQ2</accession>
<keyword evidence="6" id="KW-0106">Calcium</keyword>
<dbReference type="PANTHER" id="PTHR33938">
    <property type="entry name" value="FERULOYL ESTERASE B-RELATED"/>
    <property type="match status" value="1"/>
</dbReference>
<dbReference type="HOGENOM" id="CLU_014819_4_0_6"/>
<evidence type="ECO:0000313" key="9">
    <source>
        <dbReference type="Proteomes" id="UP000010820"/>
    </source>
</evidence>
<organism evidence="8 9">
    <name type="scientific">Stutzerimonas stutzeri RCH2</name>
    <dbReference type="NCBI Taxonomy" id="644801"/>
    <lineage>
        <taxon>Bacteria</taxon>
        <taxon>Pseudomonadati</taxon>
        <taxon>Pseudomonadota</taxon>
        <taxon>Gammaproteobacteria</taxon>
        <taxon>Pseudomonadales</taxon>
        <taxon>Pseudomonadaceae</taxon>
        <taxon>Stutzerimonas</taxon>
    </lineage>
</organism>
<dbReference type="SUPFAM" id="SSF53474">
    <property type="entry name" value="alpha/beta-Hydrolases"/>
    <property type="match status" value="1"/>
</dbReference>
<keyword evidence="5" id="KW-0378">Hydrolase</keyword>
<dbReference type="Gene3D" id="3.40.50.1820">
    <property type="entry name" value="alpha/beta hydrolase"/>
    <property type="match status" value="2"/>
</dbReference>
<dbReference type="GO" id="GO:0046872">
    <property type="term" value="F:metal ion binding"/>
    <property type="evidence" value="ECO:0007669"/>
    <property type="project" value="UniProtKB-KW"/>
</dbReference>
<dbReference type="Proteomes" id="UP000010820">
    <property type="component" value="Chromosome"/>
</dbReference>
<dbReference type="GO" id="GO:0008233">
    <property type="term" value="F:peptidase activity"/>
    <property type="evidence" value="ECO:0007669"/>
    <property type="project" value="UniProtKB-KW"/>
</dbReference>
<keyword evidence="3" id="KW-0479">Metal-binding</keyword>
<dbReference type="Pfam" id="PF07519">
    <property type="entry name" value="Tannase"/>
    <property type="match status" value="1"/>
</dbReference>
<keyword evidence="8" id="KW-0645">Protease</keyword>